<dbReference type="EMBL" id="CP059833">
    <property type="protein sequence ID" value="QMV86497.1"/>
    <property type="molecule type" value="Genomic_DNA"/>
</dbReference>
<gene>
    <name evidence="2" type="ORF">HW450_08260</name>
</gene>
<name>A0A7G5FIQ6_9CORY</name>
<evidence type="ECO:0000313" key="2">
    <source>
        <dbReference type="EMBL" id="QMV86497.1"/>
    </source>
</evidence>
<evidence type="ECO:0000313" key="3">
    <source>
        <dbReference type="Proteomes" id="UP000515570"/>
    </source>
</evidence>
<evidence type="ECO:0000259" key="1">
    <source>
        <dbReference type="SMART" id="SM00226"/>
    </source>
</evidence>
<protein>
    <submittedName>
        <fullName evidence="2">Low molecular weight phosphatase family protein</fullName>
    </submittedName>
</protein>
<accession>A0A7G5FIQ6</accession>
<dbReference type="Gene3D" id="3.40.50.2300">
    <property type="match status" value="1"/>
</dbReference>
<dbReference type="SMART" id="SM00226">
    <property type="entry name" value="LMWPc"/>
    <property type="match status" value="1"/>
</dbReference>
<dbReference type="InterPro" id="IPR036196">
    <property type="entry name" value="Ptyr_pPase_sf"/>
</dbReference>
<keyword evidence="3" id="KW-1185">Reference proteome</keyword>
<dbReference type="Proteomes" id="UP000515570">
    <property type="component" value="Chromosome"/>
</dbReference>
<feature type="domain" description="Phosphotyrosine protein phosphatase I" evidence="1">
    <location>
        <begin position="1"/>
        <end position="110"/>
    </location>
</feature>
<proteinExistence type="predicted"/>
<reference evidence="2 3" key="1">
    <citation type="submission" date="2020-07" db="EMBL/GenBank/DDBJ databases">
        <title>non toxigenic Corynebacterium sp. nov from a clinical source.</title>
        <authorList>
            <person name="Bernier A.-M."/>
            <person name="Bernard K."/>
        </authorList>
    </citation>
    <scope>NUCLEOTIDE SEQUENCE [LARGE SCALE GENOMIC DNA]</scope>
    <source>
        <strain evidence="3">NML 93-0612</strain>
    </source>
</reference>
<dbReference type="AlphaFoldDB" id="A0A7G5FIQ6"/>
<sequence length="113" mass="12374">MAAALAEKYAGNRLDIHSAGTKPGTRLNQVSIAAITEAGADMSRGIPKPIDPDLLRTADRVIVLGEDAEVSGPIERWITVEPSRDGITGMPRMRLIRDDIDERVRRLIQELDS</sequence>
<dbReference type="SUPFAM" id="SSF52788">
    <property type="entry name" value="Phosphotyrosine protein phosphatases I"/>
    <property type="match status" value="1"/>
</dbReference>
<dbReference type="Pfam" id="PF01451">
    <property type="entry name" value="LMWPc"/>
    <property type="match status" value="1"/>
</dbReference>
<dbReference type="InterPro" id="IPR023485">
    <property type="entry name" value="Ptyr_pPase"/>
</dbReference>
<organism evidence="2 3">
    <name type="scientific">Corynebacterium hindlerae</name>
    <dbReference type="NCBI Taxonomy" id="699041"/>
    <lineage>
        <taxon>Bacteria</taxon>
        <taxon>Bacillati</taxon>
        <taxon>Actinomycetota</taxon>
        <taxon>Actinomycetes</taxon>
        <taxon>Mycobacteriales</taxon>
        <taxon>Corynebacteriaceae</taxon>
        <taxon>Corynebacterium</taxon>
    </lineage>
</organism>